<dbReference type="PANTHER" id="PTHR12329:SF12">
    <property type="entry name" value="BAG FAMILY MOLECULAR CHAPERONE REGULATOR 3"/>
    <property type="match status" value="1"/>
</dbReference>
<dbReference type="GO" id="GO:0050821">
    <property type="term" value="P:protein stabilization"/>
    <property type="evidence" value="ECO:0007669"/>
    <property type="project" value="UniProtKB-ARBA"/>
</dbReference>
<evidence type="ECO:0000256" key="6">
    <source>
        <dbReference type="ARBA" id="ARBA00022553"/>
    </source>
</evidence>
<evidence type="ECO:0000256" key="12">
    <source>
        <dbReference type="ARBA" id="ARBA00023242"/>
    </source>
</evidence>
<dbReference type="Ensembl" id="ENSSSCT00000107053.1">
    <property type="protein sequence ID" value="ENSSSCP00000081455.1"/>
    <property type="gene ID" value="ENSSSCG00000010686.6"/>
</dbReference>
<keyword evidence="5" id="KW-1017">Isopeptide bond</keyword>
<feature type="compositionally biased region" description="Basic and acidic residues" evidence="16">
    <location>
        <begin position="529"/>
        <end position="545"/>
    </location>
</feature>
<evidence type="ECO:0000313" key="19">
    <source>
        <dbReference type="Ensembl" id="ENSSSCP00000081455.1"/>
    </source>
</evidence>
<feature type="compositionally biased region" description="Polar residues" evidence="16">
    <location>
        <begin position="88"/>
        <end position="103"/>
    </location>
</feature>
<dbReference type="GeneTree" id="ENSGT00940000159204"/>
<dbReference type="PROSITE" id="PS51035">
    <property type="entry name" value="BAG"/>
    <property type="match status" value="1"/>
</dbReference>
<dbReference type="FunFam" id="1.20.58.120:FF:000006">
    <property type="entry name" value="BAG family molecular chaperone regulator 3"/>
    <property type="match status" value="1"/>
</dbReference>
<dbReference type="GO" id="GO:0010664">
    <property type="term" value="P:negative regulation of striated muscle cell apoptotic process"/>
    <property type="evidence" value="ECO:0007669"/>
    <property type="project" value="UniProtKB-ARBA"/>
</dbReference>
<feature type="domain" description="WW" evidence="17">
    <location>
        <begin position="22"/>
        <end position="56"/>
    </location>
</feature>
<evidence type="ECO:0007829" key="21">
    <source>
        <dbReference type="PeptideAtlas" id="A0ABB5UNQ4"/>
    </source>
</evidence>
<dbReference type="Pfam" id="PF02179">
    <property type="entry name" value="BAG"/>
    <property type="match status" value="1"/>
</dbReference>
<evidence type="ECO:0000256" key="4">
    <source>
        <dbReference type="ARBA" id="ARBA00022490"/>
    </source>
</evidence>
<evidence type="ECO:0000256" key="7">
    <source>
        <dbReference type="ARBA" id="ARBA00022703"/>
    </source>
</evidence>
<evidence type="ECO:0000256" key="1">
    <source>
        <dbReference type="ARBA" id="ARBA00004123"/>
    </source>
</evidence>
<evidence type="ECO:0000256" key="11">
    <source>
        <dbReference type="ARBA" id="ARBA00023186"/>
    </source>
</evidence>
<evidence type="ECO:0000256" key="14">
    <source>
        <dbReference type="ARBA" id="ARBA00075979"/>
    </source>
</evidence>
<evidence type="ECO:0000256" key="16">
    <source>
        <dbReference type="SAM" id="MobiDB-lite"/>
    </source>
</evidence>
<dbReference type="Gene3D" id="2.20.70.10">
    <property type="match status" value="1"/>
</dbReference>
<keyword evidence="8" id="KW-0677">Repeat</keyword>
<dbReference type="GO" id="GO:0046716">
    <property type="term" value="P:muscle cell cellular homeostasis"/>
    <property type="evidence" value="ECO:0007669"/>
    <property type="project" value="UniProtKB-ARBA"/>
</dbReference>
<evidence type="ECO:0000256" key="3">
    <source>
        <dbReference type="ARBA" id="ARBA00022481"/>
    </source>
</evidence>
<keyword evidence="7" id="KW-0053">Apoptosis</keyword>
<organism evidence="19 20">
    <name type="scientific">Sus scrofa</name>
    <name type="common">Pig</name>
    <dbReference type="NCBI Taxonomy" id="9823"/>
    <lineage>
        <taxon>Eukaryota</taxon>
        <taxon>Metazoa</taxon>
        <taxon>Chordata</taxon>
        <taxon>Craniata</taxon>
        <taxon>Vertebrata</taxon>
        <taxon>Euteleostomi</taxon>
        <taxon>Mammalia</taxon>
        <taxon>Eutheria</taxon>
        <taxon>Laurasiatheria</taxon>
        <taxon>Artiodactyla</taxon>
        <taxon>Suina</taxon>
        <taxon>Suidae</taxon>
        <taxon>Sus</taxon>
    </lineage>
</organism>
<keyword evidence="10" id="KW-0007">Acetylation</keyword>
<dbReference type="PROSITE" id="PS50020">
    <property type="entry name" value="WW_DOMAIN_2"/>
    <property type="match status" value="1"/>
</dbReference>
<keyword evidence="3" id="KW-0488">Methylation</keyword>
<dbReference type="PANTHER" id="PTHR12329">
    <property type="entry name" value="BCL2-ASSOCIATED ATHANOGENE"/>
    <property type="match status" value="1"/>
</dbReference>
<feature type="region of interest" description="Disordered" evidence="16">
    <location>
        <begin position="1"/>
        <end position="26"/>
    </location>
</feature>
<protein>
    <recommendedName>
        <fullName evidence="13">BAG family molecular chaperone regulator 3</fullName>
    </recommendedName>
    <alternativeName>
        <fullName evidence="15">Bcl-2-associated athanogene 3</fullName>
    </alternativeName>
    <alternativeName>
        <fullName evidence="14">Bcl-2-binding protein Bis</fullName>
    </alternativeName>
</protein>
<reference evidence="19 20" key="1">
    <citation type="journal article" date="2020" name="Gigascience">
        <title>An improved pig reference genome sequence to enable pig genetics and genomics research.</title>
        <authorList>
            <person name="Warr A."/>
            <person name="Affara N."/>
            <person name="Aken B."/>
            <person name="Beiki H."/>
            <person name="Bickhart D.M."/>
            <person name="Billis K."/>
            <person name="Chow W."/>
            <person name="Eory L."/>
            <person name="Finlayson H.A."/>
            <person name="Flicek P."/>
            <person name="Giron C.G."/>
            <person name="Griffin D.K."/>
            <person name="Hall R."/>
            <person name="Hannum G."/>
            <person name="Hourlier T."/>
            <person name="Howe K."/>
            <person name="Hume D.A."/>
            <person name="Izuogu O."/>
            <person name="Kim K."/>
            <person name="Koren S."/>
            <person name="Liu H."/>
            <person name="Manchanda N."/>
            <person name="Martin F.J."/>
            <person name="Nonneman D.J."/>
            <person name="O'Connor R.E."/>
            <person name="Phillippy A.M."/>
            <person name="Rohrer G.A."/>
            <person name="Rosen B.D."/>
            <person name="Rund L.A."/>
            <person name="Sargent C.A."/>
            <person name="Schook L.B."/>
            <person name="Schroeder S.G."/>
            <person name="Schwartz A.S."/>
            <person name="Skinner B.M."/>
            <person name="Talbot R."/>
            <person name="Tseng E."/>
            <person name="Tuggle C.K."/>
            <person name="Watson M."/>
            <person name="Smith T.P.L."/>
            <person name="Archibald A.L."/>
        </authorList>
    </citation>
    <scope>NUCLEOTIDE SEQUENCE [LARGE SCALE GENOMIC DNA]</scope>
    <source>
        <strain evidence="19 20">Duroc</strain>
    </source>
</reference>
<dbReference type="SUPFAM" id="SSF51045">
    <property type="entry name" value="WW domain"/>
    <property type="match status" value="1"/>
</dbReference>
<dbReference type="CDD" id="cd00201">
    <property type="entry name" value="WW"/>
    <property type="match status" value="1"/>
</dbReference>
<keyword evidence="4" id="KW-0963">Cytoplasm</keyword>
<evidence type="ECO:0000256" key="15">
    <source>
        <dbReference type="ARBA" id="ARBA00078716"/>
    </source>
</evidence>
<dbReference type="GO" id="GO:0005737">
    <property type="term" value="C:cytoplasm"/>
    <property type="evidence" value="ECO:0007669"/>
    <property type="project" value="UniProtKB-SubCell"/>
</dbReference>
<proteinExistence type="evidence at protein level"/>
<dbReference type="InterPro" id="IPR036533">
    <property type="entry name" value="BAG_dom_sf"/>
</dbReference>
<feature type="compositionally biased region" description="Low complexity" evidence="16">
    <location>
        <begin position="171"/>
        <end position="200"/>
    </location>
</feature>
<keyword evidence="9" id="KW-0832">Ubl conjugation</keyword>
<dbReference type="AlphaFoldDB" id="A0ABB5UNQ4"/>
<keyword evidence="12" id="KW-0539">Nucleus</keyword>
<dbReference type="InterPro" id="IPR003103">
    <property type="entry name" value="BAG_domain"/>
</dbReference>
<feature type="compositionally biased region" description="Low complexity" evidence="16">
    <location>
        <begin position="546"/>
        <end position="573"/>
    </location>
</feature>
<dbReference type="GO" id="GO:0005634">
    <property type="term" value="C:nucleus"/>
    <property type="evidence" value="ECO:0007669"/>
    <property type="project" value="UniProtKB-SubCell"/>
</dbReference>
<accession>A0ABB5UNQ4</accession>
<dbReference type="Gene3D" id="1.20.58.120">
    <property type="entry name" value="BAG domain"/>
    <property type="match status" value="1"/>
</dbReference>
<dbReference type="FunFam" id="2.20.70.10:FF:000007">
    <property type="entry name" value="E3 ubiquitin-protein ligase HECW2 isoform X1"/>
    <property type="match status" value="1"/>
</dbReference>
<name>A0ABB5UNQ4_PIG</name>
<evidence type="ECO:0000259" key="18">
    <source>
        <dbReference type="PROSITE" id="PS51035"/>
    </source>
</evidence>
<keyword evidence="21" id="KW-1267">Proteomics identification</keyword>
<dbReference type="InterPro" id="IPR036020">
    <property type="entry name" value="WW_dom_sf"/>
</dbReference>
<evidence type="ECO:0000256" key="13">
    <source>
        <dbReference type="ARBA" id="ARBA00071046"/>
    </source>
</evidence>
<keyword evidence="11" id="KW-0143">Chaperone</keyword>
<keyword evidence="6" id="KW-0597">Phosphoprotein</keyword>
<comment type="subcellular location">
    <subcellularLocation>
        <location evidence="2">Cytoplasm</location>
    </subcellularLocation>
    <subcellularLocation>
        <location evidence="1">Nucleus</location>
    </subcellularLocation>
</comment>
<evidence type="ECO:0000256" key="8">
    <source>
        <dbReference type="ARBA" id="ARBA00022737"/>
    </source>
</evidence>
<dbReference type="InterPro" id="IPR001202">
    <property type="entry name" value="WW_dom"/>
</dbReference>
<feature type="region of interest" description="Disordered" evidence="16">
    <location>
        <begin position="261"/>
        <end position="419"/>
    </location>
</feature>
<evidence type="ECO:0000259" key="17">
    <source>
        <dbReference type="PROSITE" id="PS50020"/>
    </source>
</evidence>
<evidence type="ECO:0000313" key="20">
    <source>
        <dbReference type="Proteomes" id="UP000008227"/>
    </source>
</evidence>
<sequence length="573" mass="61738">MSAATHSPMVQMASGNGAGDRDPLPPGWEIKIDPQTGWPFFVDHNSRTTTWNDPRVPPRAPRKPHLLRTGLRGRAPGHSPLGKAMPCTPSSGQATFPSLSSTKALRAGSCAPSLPTPSRGCSASKLRRPPPLHRHPRHLCGVWWKPPSQISSADRQWQLREPSPQPPRDLSAQSPAASDCSSSSSSASLPSSSGRSSLGSHQLPRGYISIPVIHEQNVTRPAAQPSFHQAQKTHYPAQQGEYQTHQPVYHKIQGDDWEPRTTWAASPFRSPVRGTSSREGSPARSSPPVHSPPSLRMHTMVDRPQQPMTHREPSPVPQPENKPESKPGPAGPDLLPGHIPIQVIRKEADSQPVAQKPPPPSEKVEIKVSSAPAPSPPSPAPPAVPSSPKNVAAEERAAPSPAPAEATPPKPGEAEVPAKHPGVLKVEAILEKVQGLEQAVDNFEGKKTDKKYLMIEEYLTKELLALDSVDPEGRADVRQARRDGVRKVQTILEKLEQKAIDVPGQVQVYELQPSSLETDQPLQEIMEMAADKSKKSTGNEEDLKTETQQPEAKEAAAPTPSSTTDAAANPAAP</sequence>
<feature type="compositionally biased region" description="Basic residues" evidence="16">
    <location>
        <begin position="125"/>
        <end position="138"/>
    </location>
</feature>
<evidence type="ECO:0000256" key="2">
    <source>
        <dbReference type="ARBA" id="ARBA00004496"/>
    </source>
</evidence>
<feature type="compositionally biased region" description="Pro residues" evidence="16">
    <location>
        <begin position="373"/>
        <end position="385"/>
    </location>
</feature>
<keyword evidence="20" id="KW-1185">Reference proteome</keyword>
<dbReference type="Ensembl" id="ENSSSCT00000106966.1">
    <property type="protein sequence ID" value="ENSSSCP00000081380.1"/>
    <property type="gene ID" value="ENSSSCG00000010686.6"/>
</dbReference>
<gene>
    <name evidence="19" type="primary">BAG3</name>
</gene>
<dbReference type="Pfam" id="PF00397">
    <property type="entry name" value="WW"/>
    <property type="match status" value="1"/>
</dbReference>
<evidence type="ECO:0000256" key="10">
    <source>
        <dbReference type="ARBA" id="ARBA00022990"/>
    </source>
</evidence>
<evidence type="ECO:0000256" key="9">
    <source>
        <dbReference type="ARBA" id="ARBA00022843"/>
    </source>
</evidence>
<dbReference type="SUPFAM" id="SSF63491">
    <property type="entry name" value="BAG domain"/>
    <property type="match status" value="1"/>
</dbReference>
<feature type="compositionally biased region" description="Pro residues" evidence="16">
    <location>
        <begin position="400"/>
        <end position="411"/>
    </location>
</feature>
<feature type="region of interest" description="Disordered" evidence="16">
    <location>
        <begin position="514"/>
        <end position="573"/>
    </location>
</feature>
<feature type="domain" description="BAG" evidence="18">
    <location>
        <begin position="422"/>
        <end position="499"/>
    </location>
</feature>
<dbReference type="PROSITE" id="PS01159">
    <property type="entry name" value="WW_DOMAIN_1"/>
    <property type="match status" value="1"/>
</dbReference>
<dbReference type="InterPro" id="IPR039773">
    <property type="entry name" value="BAG_chaperone_regulator"/>
</dbReference>
<dbReference type="GO" id="GO:0097191">
    <property type="term" value="P:extrinsic apoptotic signaling pathway"/>
    <property type="evidence" value="ECO:0007669"/>
    <property type="project" value="UniProtKB-ARBA"/>
</dbReference>
<dbReference type="SMART" id="SM00456">
    <property type="entry name" value="WW"/>
    <property type="match status" value="1"/>
</dbReference>
<dbReference type="Proteomes" id="UP000008227">
    <property type="component" value="Chromosome 14"/>
</dbReference>
<evidence type="ECO:0000256" key="5">
    <source>
        <dbReference type="ARBA" id="ARBA00022499"/>
    </source>
</evidence>
<reference evidence="19" key="2">
    <citation type="submission" date="2025-05" db="UniProtKB">
        <authorList>
            <consortium name="Ensembl"/>
        </authorList>
    </citation>
    <scope>IDENTIFICATION</scope>
</reference>
<feature type="region of interest" description="Disordered" evidence="16">
    <location>
        <begin position="49"/>
        <end position="202"/>
    </location>
</feature>
<dbReference type="SMART" id="SM00264">
    <property type="entry name" value="BAG"/>
    <property type="match status" value="1"/>
</dbReference>